<feature type="transmembrane region" description="Helical" evidence="1">
    <location>
        <begin position="53"/>
        <end position="71"/>
    </location>
</feature>
<protein>
    <submittedName>
        <fullName evidence="2">Uncharacterized protein</fullName>
    </submittedName>
</protein>
<organism evidence="2 3">
    <name type="scientific">Methylosinus sporium</name>
    <dbReference type="NCBI Taxonomy" id="428"/>
    <lineage>
        <taxon>Bacteria</taxon>
        <taxon>Pseudomonadati</taxon>
        <taxon>Pseudomonadota</taxon>
        <taxon>Alphaproteobacteria</taxon>
        <taxon>Hyphomicrobiales</taxon>
        <taxon>Methylocystaceae</taxon>
        <taxon>Methylosinus</taxon>
    </lineage>
</organism>
<dbReference type="OrthoDB" id="7273660at2"/>
<gene>
    <name evidence="2" type="ORF">C5689_02335</name>
</gene>
<feature type="transmembrane region" description="Helical" evidence="1">
    <location>
        <begin position="7"/>
        <end position="27"/>
    </location>
</feature>
<evidence type="ECO:0000313" key="3">
    <source>
        <dbReference type="Proteomes" id="UP000245137"/>
    </source>
</evidence>
<proteinExistence type="predicted"/>
<accession>A0A2U1SUT9</accession>
<sequence>MESVKQRLIRAFWFTLAVLFLIESWLWDHVKLWILRLAAAFGVKELEARLREFIAGLSPIATLAVFALPAITIFPLKLLAVAAIAHGHVVTGITVILAAKTLALGVTSFLFDASREKLLQIGWFAKLYAAVLRVSRWAHERVEPFKQKIRESKDYLKAQLSRALGEEGRSLFLRKLALLRALVRRRGAA</sequence>
<dbReference type="Proteomes" id="UP000245137">
    <property type="component" value="Unassembled WGS sequence"/>
</dbReference>
<evidence type="ECO:0000256" key="1">
    <source>
        <dbReference type="SAM" id="Phobius"/>
    </source>
</evidence>
<keyword evidence="3" id="KW-1185">Reference proteome</keyword>
<keyword evidence="1" id="KW-0472">Membrane</keyword>
<name>A0A2U1SUT9_METSR</name>
<reference evidence="2 3" key="1">
    <citation type="journal article" date="2018" name="Appl. Microbiol. Biotechnol.">
        <title>Co-cultivation of the strictly anaerobic methanogen Methanosarcina barkeri with aerobic methanotrophs in an oxygen-limited membrane bioreactor.</title>
        <authorList>
            <person name="In 't Zandt M.H."/>
            <person name="van den Bosch T.J.M."/>
            <person name="Rijkers R."/>
            <person name="van Kessel M.A.H.J."/>
            <person name="Jetten M.S.M."/>
            <person name="Welte C.U."/>
        </authorList>
    </citation>
    <scope>NUCLEOTIDE SEQUENCE [LARGE SCALE GENOMIC DNA]</scope>
    <source>
        <strain evidence="2 3">DSM 17706</strain>
    </source>
</reference>
<dbReference type="EMBL" id="PUIV01000002">
    <property type="protein sequence ID" value="PWB95385.1"/>
    <property type="molecule type" value="Genomic_DNA"/>
</dbReference>
<dbReference type="RefSeq" id="WP_108915674.1">
    <property type="nucleotide sequence ID" value="NZ_BGJY01000001.1"/>
</dbReference>
<comment type="caution">
    <text evidence="2">The sequence shown here is derived from an EMBL/GenBank/DDBJ whole genome shotgun (WGS) entry which is preliminary data.</text>
</comment>
<keyword evidence="1" id="KW-1133">Transmembrane helix</keyword>
<evidence type="ECO:0000313" key="2">
    <source>
        <dbReference type="EMBL" id="PWB95385.1"/>
    </source>
</evidence>
<keyword evidence="1" id="KW-0812">Transmembrane</keyword>
<dbReference type="AlphaFoldDB" id="A0A2U1SUT9"/>